<dbReference type="GO" id="GO:0004139">
    <property type="term" value="F:deoxyribose-phosphate aldolase activity"/>
    <property type="evidence" value="ECO:0007669"/>
    <property type="project" value="UniProtKB-UniRule"/>
</dbReference>
<accession>A0A235B5S8</accession>
<evidence type="ECO:0000259" key="9">
    <source>
        <dbReference type="PROSITE" id="PS51462"/>
    </source>
</evidence>
<evidence type="ECO:0000256" key="6">
    <source>
        <dbReference type="ARBA" id="ARBA00048791"/>
    </source>
</evidence>
<dbReference type="PANTHER" id="PTHR10889">
    <property type="entry name" value="DEOXYRIBOSE-PHOSPHATE ALDOLASE"/>
    <property type="match status" value="1"/>
</dbReference>
<dbReference type="NCBIfam" id="TIGR00126">
    <property type="entry name" value="deoC"/>
    <property type="match status" value="1"/>
</dbReference>
<dbReference type="InterPro" id="IPR002915">
    <property type="entry name" value="DeoC/FbaB/LacD_aldolase"/>
</dbReference>
<evidence type="ECO:0000313" key="10">
    <source>
        <dbReference type="EMBL" id="OYD07658.1"/>
    </source>
</evidence>
<dbReference type="InterPro" id="IPR011343">
    <property type="entry name" value="DeoC"/>
</dbReference>
<keyword evidence="3" id="KW-0378">Hydrolase</keyword>
<dbReference type="Pfam" id="PF01791">
    <property type="entry name" value="DeoC"/>
    <property type="match status" value="1"/>
</dbReference>
<comment type="subcellular location">
    <subcellularLocation>
        <location evidence="8">Cytoplasm</location>
    </subcellularLocation>
</comment>
<dbReference type="InterPro" id="IPR000086">
    <property type="entry name" value="NUDIX_hydrolase_dom"/>
</dbReference>
<protein>
    <recommendedName>
        <fullName evidence="8">Deoxyribose-phosphate aldolase</fullName>
        <shortName evidence="8">DERA</shortName>
        <ecNumber evidence="8">4.1.2.4</ecNumber>
    </recommendedName>
    <alternativeName>
        <fullName evidence="8">2-deoxy-D-ribose 5-phosphate aldolase</fullName>
    </alternativeName>
    <alternativeName>
        <fullName evidence="8">Phosphodeoxyriboaldolase</fullName>
        <shortName evidence="8">Deoxyriboaldolase</shortName>
    </alternativeName>
</protein>
<dbReference type="InterPro" id="IPR015797">
    <property type="entry name" value="NUDIX_hydrolase-like_dom_sf"/>
</dbReference>
<reference evidence="10 11" key="1">
    <citation type="submission" date="2017-07" db="EMBL/GenBank/DDBJ databases">
        <title>The genome sequence of Paludifilum halophilum highlights mechanisms for microbial adaptation to high salt environemnts.</title>
        <authorList>
            <person name="Belbahri L."/>
        </authorList>
    </citation>
    <scope>NUCLEOTIDE SEQUENCE [LARGE SCALE GENOMIC DNA]</scope>
    <source>
        <strain evidence="10 11">DSM 102817</strain>
    </source>
</reference>
<evidence type="ECO:0000256" key="2">
    <source>
        <dbReference type="ARBA" id="ARBA00022490"/>
    </source>
</evidence>
<keyword evidence="4 8" id="KW-0456">Lyase</keyword>
<evidence type="ECO:0000256" key="5">
    <source>
        <dbReference type="ARBA" id="ARBA00023270"/>
    </source>
</evidence>
<keyword evidence="5 8" id="KW-0704">Schiff base</keyword>
<feature type="active site" description="Proton donor/acceptor" evidence="8">
    <location>
        <position position="338"/>
    </location>
</feature>
<dbReference type="OrthoDB" id="9778711at2"/>
<dbReference type="SUPFAM" id="SSF55811">
    <property type="entry name" value="Nudix"/>
    <property type="match status" value="1"/>
</dbReference>
<evidence type="ECO:0000256" key="7">
    <source>
        <dbReference type="ARBA" id="ARBA00056337"/>
    </source>
</evidence>
<comment type="function">
    <text evidence="7 8">Catalyzes a reversible aldol reaction between acetaldehyde and D-glyceraldehyde 3-phosphate to generate 2-deoxy-D-ribose 5-phosphate.</text>
</comment>
<name>A0A235B5S8_9BACL</name>
<dbReference type="Pfam" id="PF00293">
    <property type="entry name" value="NUDIX"/>
    <property type="match status" value="1"/>
</dbReference>
<dbReference type="CDD" id="cd00959">
    <property type="entry name" value="DeoC"/>
    <property type="match status" value="1"/>
</dbReference>
<dbReference type="AlphaFoldDB" id="A0A235B5S8"/>
<evidence type="ECO:0000256" key="4">
    <source>
        <dbReference type="ARBA" id="ARBA00023239"/>
    </source>
</evidence>
<dbReference type="FunFam" id="3.20.20.70:FF:000044">
    <property type="entry name" value="Deoxyribose-phosphate aldolase"/>
    <property type="match status" value="1"/>
</dbReference>
<sequence>MKEVSAGGVVYRRREGSVEILLIEDRYSRWTLPKGKKEPDETIKETALREILEETGVRGRVESPLETIQYTYFDPDRKDVFKTVHYFLVRAESDEVTPQWAEITSADWFPFREAWKLQCREGYDNNRSVLDNAYRRLGLSVEDSDSIPSQEGVFSMNHASLASMIDHTLLKPGTTSEQIDKLCREAVEHRFAAVCINPDWVARAAERLKGTGVKVATVVGFPLGATTREVKAFETRQAIQNGASEIDMVMNIDALKSGDLDYFRQDIEEVVQAAEKAPVKVILETGLLNQEEIRVASEKAKAAGAHFVKTSTGFGQGGATEEAVRLMRETVGPDMGVKASGGIRDRETADKMVAAGANRIGASASVAIVTGGKGTGSY</sequence>
<organism evidence="10 11">
    <name type="scientific">Paludifilum halophilum</name>
    <dbReference type="NCBI Taxonomy" id="1642702"/>
    <lineage>
        <taxon>Bacteria</taxon>
        <taxon>Bacillati</taxon>
        <taxon>Bacillota</taxon>
        <taxon>Bacilli</taxon>
        <taxon>Bacillales</taxon>
        <taxon>Thermoactinomycetaceae</taxon>
        <taxon>Paludifilum</taxon>
    </lineage>
</organism>
<dbReference type="PANTHER" id="PTHR10889:SF1">
    <property type="entry name" value="DEOXYRIBOSE-PHOSPHATE ALDOLASE"/>
    <property type="match status" value="1"/>
</dbReference>
<dbReference type="GO" id="GO:0006018">
    <property type="term" value="P:2-deoxyribose 1-phosphate catabolic process"/>
    <property type="evidence" value="ECO:0007669"/>
    <property type="project" value="UniProtKB-UniRule"/>
</dbReference>
<dbReference type="InterPro" id="IPR013785">
    <property type="entry name" value="Aldolase_TIM"/>
</dbReference>
<dbReference type="CDD" id="cd03673">
    <property type="entry name" value="NUDIX_Ap6A_hydrolase"/>
    <property type="match status" value="1"/>
</dbReference>
<dbReference type="GO" id="GO:0009264">
    <property type="term" value="P:deoxyribonucleotide catabolic process"/>
    <property type="evidence" value="ECO:0007669"/>
    <property type="project" value="UniProtKB-UniRule"/>
</dbReference>
<comment type="pathway">
    <text evidence="8">Carbohydrate degradation; 2-deoxy-D-ribose 1-phosphate degradation; D-glyceraldehyde 3-phosphate and acetaldehyde from 2-deoxy-alpha-D-ribose 1-phosphate: step 2/2.</text>
</comment>
<dbReference type="InterPro" id="IPR020084">
    <property type="entry name" value="NUDIX_hydrolase_CS"/>
</dbReference>
<evidence type="ECO:0000313" key="11">
    <source>
        <dbReference type="Proteomes" id="UP000215459"/>
    </source>
</evidence>
<proteinExistence type="inferred from homology"/>
<dbReference type="SMART" id="SM01133">
    <property type="entry name" value="DeoC"/>
    <property type="match status" value="1"/>
</dbReference>
<dbReference type="EMBL" id="NOWF01000005">
    <property type="protein sequence ID" value="OYD07658.1"/>
    <property type="molecule type" value="Genomic_DNA"/>
</dbReference>
<gene>
    <name evidence="8 10" type="primary">deoC</name>
    <name evidence="10" type="ORF">CHM34_09255</name>
</gene>
<comment type="similarity">
    <text evidence="1 8">Belongs to the DeoC/FbaB aldolase family. DeoC type 1 subfamily.</text>
</comment>
<keyword evidence="11" id="KW-1185">Reference proteome</keyword>
<dbReference type="PROSITE" id="PS00893">
    <property type="entry name" value="NUDIX_BOX"/>
    <property type="match status" value="1"/>
</dbReference>
<comment type="caution">
    <text evidence="10">The sequence shown here is derived from an EMBL/GenBank/DDBJ whole genome shotgun (WGS) entry which is preliminary data.</text>
</comment>
<comment type="catalytic activity">
    <reaction evidence="6 8">
        <text>2-deoxy-D-ribose 5-phosphate = D-glyceraldehyde 3-phosphate + acetaldehyde</text>
        <dbReference type="Rhea" id="RHEA:12821"/>
        <dbReference type="ChEBI" id="CHEBI:15343"/>
        <dbReference type="ChEBI" id="CHEBI:59776"/>
        <dbReference type="ChEBI" id="CHEBI:62877"/>
        <dbReference type="EC" id="4.1.2.4"/>
    </reaction>
</comment>
<evidence type="ECO:0000256" key="1">
    <source>
        <dbReference type="ARBA" id="ARBA00010936"/>
    </source>
</evidence>
<dbReference type="InterPro" id="IPR028581">
    <property type="entry name" value="DeoC_typeI"/>
</dbReference>
<dbReference type="Gene3D" id="3.90.79.10">
    <property type="entry name" value="Nucleoside Triphosphate Pyrophosphohydrolase"/>
    <property type="match status" value="1"/>
</dbReference>
<dbReference type="Proteomes" id="UP000215459">
    <property type="component" value="Unassembled WGS sequence"/>
</dbReference>
<dbReference type="GO" id="GO:0016787">
    <property type="term" value="F:hydrolase activity"/>
    <property type="evidence" value="ECO:0007669"/>
    <property type="project" value="UniProtKB-KW"/>
</dbReference>
<keyword evidence="2 8" id="KW-0963">Cytoplasm</keyword>
<feature type="domain" description="Nudix hydrolase" evidence="9">
    <location>
        <begin position="1"/>
        <end position="132"/>
    </location>
</feature>
<dbReference type="GO" id="GO:0005737">
    <property type="term" value="C:cytoplasm"/>
    <property type="evidence" value="ECO:0007669"/>
    <property type="project" value="UniProtKB-SubCell"/>
</dbReference>
<dbReference type="EC" id="4.1.2.4" evidence="8"/>
<dbReference type="PROSITE" id="PS51462">
    <property type="entry name" value="NUDIX"/>
    <property type="match status" value="1"/>
</dbReference>
<dbReference type="Gene3D" id="3.20.20.70">
    <property type="entry name" value="Aldolase class I"/>
    <property type="match status" value="1"/>
</dbReference>
<dbReference type="HAMAP" id="MF_00114">
    <property type="entry name" value="DeoC_type1"/>
    <property type="match status" value="1"/>
</dbReference>
<dbReference type="UniPathway" id="UPA00002">
    <property type="reaction ID" value="UER00468"/>
</dbReference>
<evidence type="ECO:0000256" key="8">
    <source>
        <dbReference type="HAMAP-Rule" id="MF_00114"/>
    </source>
</evidence>
<feature type="active site" description="Proton donor/acceptor" evidence="8">
    <location>
        <position position="247"/>
    </location>
</feature>
<dbReference type="GO" id="GO:0016052">
    <property type="term" value="P:carbohydrate catabolic process"/>
    <property type="evidence" value="ECO:0007669"/>
    <property type="project" value="TreeGrafter"/>
</dbReference>
<feature type="active site" description="Schiff-base intermediate with acetaldehyde" evidence="8">
    <location>
        <position position="309"/>
    </location>
</feature>
<dbReference type="SUPFAM" id="SSF51569">
    <property type="entry name" value="Aldolase"/>
    <property type="match status" value="1"/>
</dbReference>
<evidence type="ECO:0000256" key="3">
    <source>
        <dbReference type="ARBA" id="ARBA00022801"/>
    </source>
</evidence>